<dbReference type="Pfam" id="PF00203">
    <property type="entry name" value="Ribosomal_S19"/>
    <property type="match status" value="1"/>
</dbReference>
<dbReference type="GO" id="GO:0006412">
    <property type="term" value="P:translation"/>
    <property type="evidence" value="ECO:0007669"/>
    <property type="project" value="InterPro"/>
</dbReference>
<evidence type="ECO:0000256" key="2">
    <source>
        <dbReference type="ARBA" id="ARBA00022980"/>
    </source>
</evidence>
<evidence type="ECO:0000313" key="6">
    <source>
        <dbReference type="Proteomes" id="UP000023152"/>
    </source>
</evidence>
<dbReference type="Gene3D" id="3.30.860.10">
    <property type="entry name" value="30s Ribosomal Protein S19, Chain A"/>
    <property type="match status" value="1"/>
</dbReference>
<dbReference type="OrthoDB" id="10258210at2759"/>
<dbReference type="AlphaFoldDB" id="X6P5E1"/>
<dbReference type="PANTHER" id="PTHR11880">
    <property type="entry name" value="RIBOSOMAL PROTEIN S19P FAMILY MEMBER"/>
    <property type="match status" value="1"/>
</dbReference>
<dbReference type="InterPro" id="IPR023575">
    <property type="entry name" value="Ribosomal_uS19_SF"/>
</dbReference>
<proteinExistence type="inferred from homology"/>
<gene>
    <name evidence="5" type="ORF">RFI_03726</name>
</gene>
<dbReference type="GO" id="GO:0003723">
    <property type="term" value="F:RNA binding"/>
    <property type="evidence" value="ECO:0007669"/>
    <property type="project" value="InterPro"/>
</dbReference>
<dbReference type="GO" id="GO:0000028">
    <property type="term" value="P:ribosomal small subunit assembly"/>
    <property type="evidence" value="ECO:0007669"/>
    <property type="project" value="TreeGrafter"/>
</dbReference>
<name>X6P5E1_RETFI</name>
<protein>
    <recommendedName>
        <fullName evidence="7">40S ribosomal protein S15</fullName>
    </recommendedName>
</protein>
<comment type="caution">
    <text evidence="5">The sequence shown here is derived from an EMBL/GenBank/DDBJ whole genome shotgun (WGS) entry which is preliminary data.</text>
</comment>
<dbReference type="SUPFAM" id="SSF54570">
    <property type="entry name" value="Ribosomal protein S19"/>
    <property type="match status" value="1"/>
</dbReference>
<dbReference type="Proteomes" id="UP000023152">
    <property type="component" value="Unassembled WGS sequence"/>
</dbReference>
<reference evidence="5 6" key="1">
    <citation type="journal article" date="2013" name="Curr. Biol.">
        <title>The Genome of the Foraminiferan Reticulomyxa filosa.</title>
        <authorList>
            <person name="Glockner G."/>
            <person name="Hulsmann N."/>
            <person name="Schleicher M."/>
            <person name="Noegel A.A."/>
            <person name="Eichinger L."/>
            <person name="Gallinger C."/>
            <person name="Pawlowski J."/>
            <person name="Sierra R."/>
            <person name="Euteneuer U."/>
            <person name="Pillet L."/>
            <person name="Moustafa A."/>
            <person name="Platzer M."/>
            <person name="Groth M."/>
            <person name="Szafranski K."/>
            <person name="Schliwa M."/>
        </authorList>
    </citation>
    <scope>NUCLEOTIDE SEQUENCE [LARGE SCALE GENOMIC DNA]</scope>
</reference>
<evidence type="ECO:0000256" key="3">
    <source>
        <dbReference type="ARBA" id="ARBA00023274"/>
    </source>
</evidence>
<evidence type="ECO:0008006" key="7">
    <source>
        <dbReference type="Google" id="ProtNLM"/>
    </source>
</evidence>
<dbReference type="HAMAP" id="MF_00531">
    <property type="entry name" value="Ribosomal_uS19"/>
    <property type="match status" value="1"/>
</dbReference>
<dbReference type="PROSITE" id="PS00323">
    <property type="entry name" value="RIBOSOMAL_S19"/>
    <property type="match status" value="1"/>
</dbReference>
<evidence type="ECO:0000313" key="5">
    <source>
        <dbReference type="EMBL" id="ETO33381.1"/>
    </source>
</evidence>
<comment type="similarity">
    <text evidence="1 4">Belongs to the universal ribosomal protein uS19 family.</text>
</comment>
<accession>X6P5E1</accession>
<dbReference type="GO" id="GO:0003735">
    <property type="term" value="F:structural constituent of ribosome"/>
    <property type="evidence" value="ECO:0007669"/>
    <property type="project" value="InterPro"/>
</dbReference>
<dbReference type="InterPro" id="IPR002222">
    <property type="entry name" value="Ribosomal_uS19"/>
</dbReference>
<keyword evidence="6" id="KW-1185">Reference proteome</keyword>
<organism evidence="5 6">
    <name type="scientific">Reticulomyxa filosa</name>
    <dbReference type="NCBI Taxonomy" id="46433"/>
    <lineage>
        <taxon>Eukaryota</taxon>
        <taxon>Sar</taxon>
        <taxon>Rhizaria</taxon>
        <taxon>Retaria</taxon>
        <taxon>Foraminifera</taxon>
        <taxon>Monothalamids</taxon>
        <taxon>Reticulomyxidae</taxon>
        <taxon>Reticulomyxa</taxon>
    </lineage>
</organism>
<dbReference type="PANTHER" id="PTHR11880:SF2">
    <property type="entry name" value="SMALL RIBOSOMAL SUBUNIT PROTEIN US19"/>
    <property type="match status" value="1"/>
</dbReference>
<sequence>TISLFFSYRDVKKKARKLVKKYNYYLVENRGKIYSLSKYNLGFVFFFDYQFDFFPGDTNSLIIFRLLACSNHIIFSSNIWILFSVTWHEAFKFFLHFLCIKEFEVPNKTKKRNCSFHPFRSDLQSNQTFLKVETMPKLNAGEVSDLGTRVERISSCRSRRDLSDKHKSFIKRLHKAKKSVQGIIKKPKIIKIHLRNMIVVPEMIASQVDVYNGKGYIHVEIKPVMIGYYLAEFSITYKPVGHGRPGLSSTGSAKFIPLIKQNKKSPYFCFFLIGII</sequence>
<feature type="non-terminal residue" evidence="5">
    <location>
        <position position="1"/>
    </location>
</feature>
<evidence type="ECO:0000256" key="1">
    <source>
        <dbReference type="ARBA" id="ARBA00007345"/>
    </source>
</evidence>
<evidence type="ECO:0000256" key="4">
    <source>
        <dbReference type="RuleBase" id="RU003485"/>
    </source>
</evidence>
<keyword evidence="3 4" id="KW-0687">Ribonucleoprotein</keyword>
<keyword evidence="2 4" id="KW-0689">Ribosomal protein</keyword>
<dbReference type="EMBL" id="ASPP01003442">
    <property type="protein sequence ID" value="ETO33381.1"/>
    <property type="molecule type" value="Genomic_DNA"/>
</dbReference>
<dbReference type="GO" id="GO:0022627">
    <property type="term" value="C:cytosolic small ribosomal subunit"/>
    <property type="evidence" value="ECO:0007669"/>
    <property type="project" value="TreeGrafter"/>
</dbReference>
<dbReference type="InterPro" id="IPR020934">
    <property type="entry name" value="Ribosomal_uS19_CS"/>
</dbReference>
<dbReference type="PRINTS" id="PR00975">
    <property type="entry name" value="RIBOSOMALS19"/>
</dbReference>